<comment type="caution">
    <text evidence="4">The sequence shown here is derived from an EMBL/GenBank/DDBJ whole genome shotgun (WGS) entry which is preliminary data.</text>
</comment>
<dbReference type="InterPro" id="IPR002223">
    <property type="entry name" value="Kunitz_BPTI"/>
</dbReference>
<dbReference type="InterPro" id="IPR020901">
    <property type="entry name" value="Prtase_inh_Kunz-CS"/>
</dbReference>
<feature type="region of interest" description="Disordered" evidence="2">
    <location>
        <begin position="1"/>
        <end position="33"/>
    </location>
</feature>
<dbReference type="CDD" id="cd22615">
    <property type="entry name" value="Kunitz_TFPI1_TFPI2_3-like"/>
    <property type="match status" value="1"/>
</dbReference>
<dbReference type="Pfam" id="PF00014">
    <property type="entry name" value="Kunitz_BPTI"/>
    <property type="match status" value="3"/>
</dbReference>
<dbReference type="SUPFAM" id="SSF57362">
    <property type="entry name" value="BPTI-like"/>
    <property type="match status" value="3"/>
</dbReference>
<dbReference type="PROSITE" id="PS50279">
    <property type="entry name" value="BPTI_KUNITZ_2"/>
    <property type="match status" value="3"/>
</dbReference>
<reference evidence="4 5" key="1">
    <citation type="journal article" date="2022" name="Gigascience">
        <title>A chromosome-level genome assembly and annotation of the desert horned lizard, Phrynosoma platyrhinos, provides insight into chromosomal rearrangements among reptiles.</title>
        <authorList>
            <person name="Koochekian N."/>
            <person name="Ascanio A."/>
            <person name="Farleigh K."/>
            <person name="Card D.C."/>
            <person name="Schield D.R."/>
            <person name="Castoe T.A."/>
            <person name="Jezkova T."/>
        </authorList>
    </citation>
    <scope>NUCLEOTIDE SEQUENCE [LARGE SCALE GENOMIC DNA]</scope>
    <source>
        <strain evidence="4">NK-2021</strain>
    </source>
</reference>
<name>A0ABQ7TCI0_PHRPL</name>
<keyword evidence="5" id="KW-1185">Reference proteome</keyword>
<dbReference type="SMART" id="SM00131">
    <property type="entry name" value="KU"/>
    <property type="match status" value="3"/>
</dbReference>
<dbReference type="CDD" id="cd22616">
    <property type="entry name" value="Kunitz_TFPI2_1-like"/>
    <property type="match status" value="1"/>
</dbReference>
<dbReference type="InterPro" id="IPR050098">
    <property type="entry name" value="TFPI/VKTCI-like"/>
</dbReference>
<dbReference type="PRINTS" id="PR00759">
    <property type="entry name" value="BASICPTASE"/>
</dbReference>
<evidence type="ECO:0000313" key="4">
    <source>
        <dbReference type="EMBL" id="KAH0627451.1"/>
    </source>
</evidence>
<protein>
    <recommendedName>
        <fullName evidence="3">BPTI/Kunitz inhibitor domain-containing protein</fullName>
    </recommendedName>
</protein>
<organism evidence="4 5">
    <name type="scientific">Phrynosoma platyrhinos</name>
    <name type="common">Desert horned lizard</name>
    <dbReference type="NCBI Taxonomy" id="52577"/>
    <lineage>
        <taxon>Eukaryota</taxon>
        <taxon>Metazoa</taxon>
        <taxon>Chordata</taxon>
        <taxon>Craniata</taxon>
        <taxon>Vertebrata</taxon>
        <taxon>Euteleostomi</taxon>
        <taxon>Lepidosauria</taxon>
        <taxon>Squamata</taxon>
        <taxon>Bifurcata</taxon>
        <taxon>Unidentata</taxon>
        <taxon>Episquamata</taxon>
        <taxon>Toxicofera</taxon>
        <taxon>Iguania</taxon>
        <taxon>Phrynosomatidae</taxon>
        <taxon>Phrynosomatinae</taxon>
        <taxon>Phrynosoma</taxon>
    </lineage>
</organism>
<feature type="domain" description="BPTI/Kunitz inhibitor" evidence="3">
    <location>
        <begin position="140"/>
        <end position="190"/>
    </location>
</feature>
<dbReference type="Proteomes" id="UP000826234">
    <property type="component" value="Unassembled WGS sequence"/>
</dbReference>
<dbReference type="CDD" id="cd22617">
    <property type="entry name" value="Kunitz_TFPI2_2-like"/>
    <property type="match status" value="1"/>
</dbReference>
<feature type="domain" description="BPTI/Kunitz inhibitor" evidence="3">
    <location>
        <begin position="200"/>
        <end position="250"/>
    </location>
</feature>
<evidence type="ECO:0000256" key="1">
    <source>
        <dbReference type="ARBA" id="ARBA00023157"/>
    </source>
</evidence>
<dbReference type="Gene3D" id="4.10.410.10">
    <property type="entry name" value="Pancreatic trypsin inhibitor Kunitz domain"/>
    <property type="match status" value="3"/>
</dbReference>
<dbReference type="InterPro" id="IPR036880">
    <property type="entry name" value="Kunitz_BPTI_sf"/>
</dbReference>
<accession>A0ABQ7TCI0</accession>
<evidence type="ECO:0000259" key="3">
    <source>
        <dbReference type="PROSITE" id="PS50279"/>
    </source>
</evidence>
<keyword evidence="1" id="KW-1015">Disulfide bond</keyword>
<dbReference type="EMBL" id="JAIPUX010000521">
    <property type="protein sequence ID" value="KAH0627451.1"/>
    <property type="molecule type" value="Genomic_DNA"/>
</dbReference>
<sequence>MEPIKGTGKGQSRDRLACFRRESQKEKEETGEQPPCAMELMMMMMMAIQNLRLLTLAAWISLFLGLLRAQKMPGDDRKICLQPPVKGSCRAIISRWYYDRHSQTCKEFTYGGCEGNDNNFLSWQECSKRCSSIKRVPKTCRLEADEGHCRGLIQKYFFNLKTMSCEKFYYGGCNGNENRFDDEESCMDTCLPIKTGPSFCYSPKDKGLCSASVSRFYYNIKTKTCEEFTYTGCGGNDNNFTTEKLCLKVCKKESADFRDIIILVLVGVAEDSDKDVAQTTSSALLALAVSSLVPPGTLKEKEFLLAFVSHPGCHLCSISAKRQDESVVSDSTPTL</sequence>
<evidence type="ECO:0000313" key="5">
    <source>
        <dbReference type="Proteomes" id="UP000826234"/>
    </source>
</evidence>
<gene>
    <name evidence="4" type="ORF">JD844_003172</name>
</gene>
<feature type="compositionally biased region" description="Basic and acidic residues" evidence="2">
    <location>
        <begin position="11"/>
        <end position="30"/>
    </location>
</feature>
<feature type="domain" description="BPTI/Kunitz inhibitor" evidence="3">
    <location>
        <begin position="80"/>
        <end position="130"/>
    </location>
</feature>
<proteinExistence type="predicted"/>
<dbReference type="PROSITE" id="PS00280">
    <property type="entry name" value="BPTI_KUNITZ_1"/>
    <property type="match status" value="2"/>
</dbReference>
<dbReference type="PANTHER" id="PTHR10083:SF374">
    <property type="entry name" value="BPTI_KUNITZ INHIBITOR DOMAIN-CONTAINING PROTEIN"/>
    <property type="match status" value="1"/>
</dbReference>
<dbReference type="PANTHER" id="PTHR10083">
    <property type="entry name" value="KUNITZ-TYPE PROTEASE INHIBITOR-RELATED"/>
    <property type="match status" value="1"/>
</dbReference>
<evidence type="ECO:0000256" key="2">
    <source>
        <dbReference type="SAM" id="MobiDB-lite"/>
    </source>
</evidence>